<dbReference type="InterPro" id="IPR000504">
    <property type="entry name" value="RRM_dom"/>
</dbReference>
<organism evidence="4 5">
    <name type="scientific">Helianthus annuus</name>
    <name type="common">Common sunflower</name>
    <dbReference type="NCBI Taxonomy" id="4232"/>
    <lineage>
        <taxon>Eukaryota</taxon>
        <taxon>Viridiplantae</taxon>
        <taxon>Streptophyta</taxon>
        <taxon>Embryophyta</taxon>
        <taxon>Tracheophyta</taxon>
        <taxon>Spermatophyta</taxon>
        <taxon>Magnoliopsida</taxon>
        <taxon>eudicotyledons</taxon>
        <taxon>Gunneridae</taxon>
        <taxon>Pentapetalae</taxon>
        <taxon>asterids</taxon>
        <taxon>campanulids</taxon>
        <taxon>Asterales</taxon>
        <taxon>Asteraceae</taxon>
        <taxon>Asteroideae</taxon>
        <taxon>Heliantheae alliance</taxon>
        <taxon>Heliantheae</taxon>
        <taxon>Helianthus</taxon>
    </lineage>
</organism>
<dbReference type="CDD" id="cd00590">
    <property type="entry name" value="RRM_SF"/>
    <property type="match status" value="1"/>
</dbReference>
<feature type="region of interest" description="Disordered" evidence="2">
    <location>
        <begin position="443"/>
        <end position="476"/>
    </location>
</feature>
<feature type="domain" description="RRM" evidence="3">
    <location>
        <begin position="1"/>
        <end position="78"/>
    </location>
</feature>
<dbReference type="EMBL" id="MNCJ02000330">
    <property type="protein sequence ID" value="KAF5764706.1"/>
    <property type="molecule type" value="Genomic_DNA"/>
</dbReference>
<name>A0A9K3E2A6_HELAN</name>
<dbReference type="Gene3D" id="3.30.70.330">
    <property type="match status" value="1"/>
</dbReference>
<feature type="region of interest" description="Disordered" evidence="2">
    <location>
        <begin position="384"/>
        <end position="431"/>
    </location>
</feature>
<comment type="caution">
    <text evidence="4">The sequence shown here is derived from an EMBL/GenBank/DDBJ whole genome shotgun (WGS) entry which is preliminary data.</text>
</comment>
<dbReference type="Proteomes" id="UP000215914">
    <property type="component" value="Unassembled WGS sequence"/>
</dbReference>
<dbReference type="InterPro" id="IPR035979">
    <property type="entry name" value="RBD_domain_sf"/>
</dbReference>
<keyword evidence="5" id="KW-1185">Reference proteome</keyword>
<dbReference type="Pfam" id="PF00076">
    <property type="entry name" value="RRM_1"/>
    <property type="match status" value="1"/>
</dbReference>
<evidence type="ECO:0000256" key="2">
    <source>
        <dbReference type="SAM" id="MobiDB-lite"/>
    </source>
</evidence>
<reference evidence="4" key="2">
    <citation type="submission" date="2020-06" db="EMBL/GenBank/DDBJ databases">
        <title>Helianthus annuus Genome sequencing and assembly Release 2.</title>
        <authorList>
            <person name="Gouzy J."/>
            <person name="Langlade N."/>
            <person name="Munos S."/>
        </authorList>
    </citation>
    <scope>NUCLEOTIDE SEQUENCE</scope>
    <source>
        <tissue evidence="4">Leaves</tissue>
    </source>
</reference>
<dbReference type="InterPro" id="IPR012677">
    <property type="entry name" value="Nucleotide-bd_a/b_plait_sf"/>
</dbReference>
<proteinExistence type="predicted"/>
<dbReference type="GO" id="GO:0003723">
    <property type="term" value="F:RNA binding"/>
    <property type="evidence" value="ECO:0007669"/>
    <property type="project" value="UniProtKB-UniRule"/>
</dbReference>
<gene>
    <name evidence="4" type="ORF">HanXRQr2_Chr15g0695171</name>
</gene>
<evidence type="ECO:0000313" key="5">
    <source>
        <dbReference type="Proteomes" id="UP000215914"/>
    </source>
</evidence>
<dbReference type="AlphaFoldDB" id="A0A9K3E2A6"/>
<feature type="compositionally biased region" description="Basic residues" evidence="2">
    <location>
        <begin position="390"/>
        <end position="404"/>
    </location>
</feature>
<feature type="compositionally biased region" description="Polar residues" evidence="2">
    <location>
        <begin position="443"/>
        <end position="460"/>
    </location>
</feature>
<reference evidence="4" key="1">
    <citation type="journal article" date="2017" name="Nature">
        <title>The sunflower genome provides insights into oil metabolism, flowering and Asterid evolution.</title>
        <authorList>
            <person name="Badouin H."/>
            <person name="Gouzy J."/>
            <person name="Grassa C.J."/>
            <person name="Murat F."/>
            <person name="Staton S.E."/>
            <person name="Cottret L."/>
            <person name="Lelandais-Briere C."/>
            <person name="Owens G.L."/>
            <person name="Carrere S."/>
            <person name="Mayjonade B."/>
            <person name="Legrand L."/>
            <person name="Gill N."/>
            <person name="Kane N.C."/>
            <person name="Bowers J.E."/>
            <person name="Hubner S."/>
            <person name="Bellec A."/>
            <person name="Berard A."/>
            <person name="Berges H."/>
            <person name="Blanchet N."/>
            <person name="Boniface M.C."/>
            <person name="Brunel D."/>
            <person name="Catrice O."/>
            <person name="Chaidir N."/>
            <person name="Claudel C."/>
            <person name="Donnadieu C."/>
            <person name="Faraut T."/>
            <person name="Fievet G."/>
            <person name="Helmstetter N."/>
            <person name="King M."/>
            <person name="Knapp S.J."/>
            <person name="Lai Z."/>
            <person name="Le Paslier M.C."/>
            <person name="Lippi Y."/>
            <person name="Lorenzon L."/>
            <person name="Mandel J.R."/>
            <person name="Marage G."/>
            <person name="Marchand G."/>
            <person name="Marquand E."/>
            <person name="Bret-Mestries E."/>
            <person name="Morien E."/>
            <person name="Nambeesan S."/>
            <person name="Nguyen T."/>
            <person name="Pegot-Espagnet P."/>
            <person name="Pouilly N."/>
            <person name="Raftis F."/>
            <person name="Sallet E."/>
            <person name="Schiex T."/>
            <person name="Thomas J."/>
            <person name="Vandecasteele C."/>
            <person name="Vares D."/>
            <person name="Vear F."/>
            <person name="Vautrin S."/>
            <person name="Crespi M."/>
            <person name="Mangin B."/>
            <person name="Burke J.M."/>
            <person name="Salse J."/>
            <person name="Munos S."/>
            <person name="Vincourt P."/>
            <person name="Rieseberg L.H."/>
            <person name="Langlade N.B."/>
        </authorList>
    </citation>
    <scope>NUCLEOTIDE SEQUENCE</scope>
    <source>
        <tissue evidence="4">Leaves</tissue>
    </source>
</reference>
<evidence type="ECO:0000256" key="1">
    <source>
        <dbReference type="PROSITE-ProRule" id="PRU00176"/>
    </source>
</evidence>
<keyword evidence="1" id="KW-0694">RNA-binding</keyword>
<dbReference type="SMART" id="SM00360">
    <property type="entry name" value="RRM"/>
    <property type="match status" value="1"/>
</dbReference>
<protein>
    <submittedName>
        <fullName evidence="4">RNA recognition motif domain, nucleotide-binding alpha-beta plait domain superfamily</fullName>
    </submittedName>
</protein>
<accession>A0A9K3E2A6</accession>
<evidence type="ECO:0000313" key="4">
    <source>
        <dbReference type="EMBL" id="KAF5764706.1"/>
    </source>
</evidence>
<dbReference type="SUPFAM" id="SSF54928">
    <property type="entry name" value="RNA-binding domain, RBD"/>
    <property type="match status" value="1"/>
</dbReference>
<dbReference type="PROSITE" id="PS50102">
    <property type="entry name" value="RRM"/>
    <property type="match status" value="1"/>
</dbReference>
<sequence length="499" mass="55782">MKFFVSNLPPRCSSTDLVSILKSYGTIQGTYIAKKYDKLGKRFGFVSFKKDRNMGDLEDRLKDVWIGTYKLYIVLARFVDGVDLKHKENMAWQPVTVNGDEGGIKHTENETGTVDVQAGSSVDAGRTFRDTLLNKEPNMESVVVTVDDETIAFEQWFDRGLIGQVNTLHALTGLKTWLNKVVQVRFMIMYIGGFHVMVVFENVEDATNFMGNENMWKETFQSLAVWKGQQLEVERVAWLKFHGVPLNIATTQVFDTIALKFGSVIQTAQFPENGDDVSYAYGGVLCKQSERIHKLVSIQWKGKLLPVLVEEELGEWIPDCIGDFGEPEVQDEEMDVGPQDNSDAANDQRIETMVQEPDNNDCGSLNVDVGGPSVSLSEQQQFVEGPHVGYTRKKKGGFVRKKTDRSKSNSPTGIERPKKRIREGNDNDPYDIDRFIFNVGETGNTEHINNTSGGLRSSFLTPDLNGAGNGEDASMRNSDVGQQVVEDVFDSTCKSQHNA</sequence>
<evidence type="ECO:0000259" key="3">
    <source>
        <dbReference type="PROSITE" id="PS50102"/>
    </source>
</evidence>
<dbReference type="Gramene" id="mRNA:HanXRQr2_Chr15g0695171">
    <property type="protein sequence ID" value="CDS:HanXRQr2_Chr15g0695171.1"/>
    <property type="gene ID" value="HanXRQr2_Chr15g0695171"/>
</dbReference>